<keyword evidence="1" id="KW-0472">Membrane</keyword>
<feature type="transmembrane region" description="Helical" evidence="1">
    <location>
        <begin position="52"/>
        <end position="74"/>
    </location>
</feature>
<dbReference type="AlphaFoldDB" id="A0A182UPE9"/>
<keyword evidence="1" id="KW-0812">Transmembrane</keyword>
<sequence>MSATRSQFGTWPGEISIRFSGNPCRFCITFRIAISSYTVHSGMPPSGSTGGFIGSVVGFIASIGGNGLMMPLYRCSLYSLRSLAIWGVGRSNSERGAYIATIIAQLMMMLML</sequence>
<protein>
    <submittedName>
        <fullName evidence="2">Uncharacterized protein</fullName>
    </submittedName>
</protein>
<evidence type="ECO:0000256" key="1">
    <source>
        <dbReference type="SAM" id="Phobius"/>
    </source>
</evidence>
<name>A0A182UPE9_ANOME</name>
<keyword evidence="3" id="KW-1185">Reference proteome</keyword>
<dbReference type="EnsemblMetazoa" id="AMEM001375-RA">
    <property type="protein sequence ID" value="AMEM001375-PA"/>
    <property type="gene ID" value="AMEM001375"/>
</dbReference>
<accession>A0A182UPE9</accession>
<reference evidence="2" key="1">
    <citation type="submission" date="2020-05" db="UniProtKB">
        <authorList>
            <consortium name="EnsemblMetazoa"/>
        </authorList>
    </citation>
    <scope>IDENTIFICATION</scope>
    <source>
        <strain evidence="2">MAF</strain>
    </source>
</reference>
<proteinExistence type="predicted"/>
<dbReference type="VEuPathDB" id="VectorBase:AMEM001375"/>
<dbReference type="Proteomes" id="UP000075903">
    <property type="component" value="Unassembled WGS sequence"/>
</dbReference>
<evidence type="ECO:0000313" key="3">
    <source>
        <dbReference type="Proteomes" id="UP000075903"/>
    </source>
</evidence>
<keyword evidence="1" id="KW-1133">Transmembrane helix</keyword>
<organism evidence="2 3">
    <name type="scientific">Anopheles merus</name>
    <name type="common">Mosquito</name>
    <dbReference type="NCBI Taxonomy" id="30066"/>
    <lineage>
        <taxon>Eukaryota</taxon>
        <taxon>Metazoa</taxon>
        <taxon>Ecdysozoa</taxon>
        <taxon>Arthropoda</taxon>
        <taxon>Hexapoda</taxon>
        <taxon>Insecta</taxon>
        <taxon>Pterygota</taxon>
        <taxon>Neoptera</taxon>
        <taxon>Endopterygota</taxon>
        <taxon>Diptera</taxon>
        <taxon>Nematocera</taxon>
        <taxon>Culicoidea</taxon>
        <taxon>Culicidae</taxon>
        <taxon>Anophelinae</taxon>
        <taxon>Anopheles</taxon>
    </lineage>
</organism>
<evidence type="ECO:0000313" key="2">
    <source>
        <dbReference type="EnsemblMetazoa" id="AMEM001375-PA"/>
    </source>
</evidence>